<evidence type="ECO:0000313" key="3">
    <source>
        <dbReference type="Proteomes" id="UP000297394"/>
    </source>
</evidence>
<sequence length="170" mass="19976">MDTTWKKLQEKSKIKNPIEIVEDIFQPLEEASSKLVKYEIQKVNFFPEEVTYTQENLSNSISLMLRSTKNPHPEFGYDPQSNLTKEFVRFRLLLIPMKNKNVTFELFKVKFPILFYPLNIYCDVHTFPEIKTEFVDGKLLANSEADYIKKIGLILNSETTVNIIQRLMSF</sequence>
<evidence type="ECO:0000313" key="4">
    <source>
        <dbReference type="Proteomes" id="UP000297918"/>
    </source>
</evidence>
<dbReference type="EMBL" id="RQFM01000027">
    <property type="protein sequence ID" value="TGK79301.1"/>
    <property type="molecule type" value="Genomic_DNA"/>
</dbReference>
<comment type="caution">
    <text evidence="1">The sequence shown here is derived from an EMBL/GenBank/DDBJ whole genome shotgun (WGS) entry which is preliminary data.</text>
</comment>
<reference evidence="1 3" key="2">
    <citation type="journal article" date="2019" name="PLoS Negl. Trop. Dis.">
        <title>Revisiting the worldwide diversity of Leptospira species in the environment.</title>
        <authorList>
            <person name="Vincent A.T."/>
            <person name="Schiettekatte O."/>
            <person name="Bourhy P."/>
            <person name="Veyrier F.J."/>
            <person name="Picardeau M."/>
        </authorList>
    </citation>
    <scope>NUCLEOTIDE SEQUENCE [LARGE SCALE GENOMIC DNA]</scope>
    <source>
        <strain evidence="1 3">201800280</strain>
        <strain evidence="2">201800281</strain>
    </source>
</reference>
<protein>
    <submittedName>
        <fullName evidence="1">Uncharacterized protein</fullName>
    </submittedName>
</protein>
<keyword evidence="4" id="KW-1185">Reference proteome</keyword>
<evidence type="ECO:0000313" key="2">
    <source>
        <dbReference type="EMBL" id="TGK89507.1"/>
    </source>
</evidence>
<dbReference type="EMBL" id="RQFL01000026">
    <property type="protein sequence ID" value="TGK89507.1"/>
    <property type="molecule type" value="Genomic_DNA"/>
</dbReference>
<name>A0A4R9IJF1_9LEPT</name>
<dbReference type="OrthoDB" id="346035at2"/>
<evidence type="ECO:0000313" key="1">
    <source>
        <dbReference type="EMBL" id="TGK79301.1"/>
    </source>
</evidence>
<reference evidence="2" key="1">
    <citation type="submission" date="2018-10" db="EMBL/GenBank/DDBJ databases">
        <authorList>
            <person name="Vincent A.T."/>
            <person name="Schiettekatte O."/>
            <person name="Bourhy P."/>
            <person name="Veyrier F.J."/>
            <person name="Picardeau M."/>
        </authorList>
    </citation>
    <scope>NUCLEOTIDE SEQUENCE</scope>
    <source>
        <strain evidence="2">201800281</strain>
    </source>
</reference>
<dbReference type="Proteomes" id="UP000297394">
    <property type="component" value="Unassembled WGS sequence"/>
</dbReference>
<dbReference type="AlphaFoldDB" id="A0A4R9IJF1"/>
<gene>
    <name evidence="1" type="ORF">EHQ23_16965</name>
    <name evidence="2" type="ORF">EHQ26_13815</name>
</gene>
<accession>A0A4R9IJF1</accession>
<proteinExistence type="predicted"/>
<dbReference type="Proteomes" id="UP000297918">
    <property type="component" value="Unassembled WGS sequence"/>
</dbReference>
<dbReference type="RefSeq" id="WP_135749032.1">
    <property type="nucleotide sequence ID" value="NZ_RQFL01000026.1"/>
</dbReference>
<organism evidence="1 3">
    <name type="scientific">Leptospira bourretii</name>
    <dbReference type="NCBI Taxonomy" id="2484962"/>
    <lineage>
        <taxon>Bacteria</taxon>
        <taxon>Pseudomonadati</taxon>
        <taxon>Spirochaetota</taxon>
        <taxon>Spirochaetia</taxon>
        <taxon>Leptospirales</taxon>
        <taxon>Leptospiraceae</taxon>
        <taxon>Leptospira</taxon>
    </lineage>
</organism>